<proteinExistence type="predicted"/>
<organism evidence="2 3">
    <name type="scientific">Phanerochaete carnosa (strain HHB-10118-sp)</name>
    <name type="common">White-rot fungus</name>
    <name type="synonym">Peniophora carnosa</name>
    <dbReference type="NCBI Taxonomy" id="650164"/>
    <lineage>
        <taxon>Eukaryota</taxon>
        <taxon>Fungi</taxon>
        <taxon>Dikarya</taxon>
        <taxon>Basidiomycota</taxon>
        <taxon>Agaricomycotina</taxon>
        <taxon>Agaricomycetes</taxon>
        <taxon>Polyporales</taxon>
        <taxon>Phanerochaetaceae</taxon>
        <taxon>Phanerochaete</taxon>
    </lineage>
</organism>
<dbReference type="RefSeq" id="XP_007395753.1">
    <property type="nucleotide sequence ID" value="XM_007395691.1"/>
</dbReference>
<dbReference type="Proteomes" id="UP000008370">
    <property type="component" value="Unassembled WGS sequence"/>
</dbReference>
<evidence type="ECO:0000313" key="2">
    <source>
        <dbReference type="EMBL" id="EKM55428.1"/>
    </source>
</evidence>
<protein>
    <recommendedName>
        <fullName evidence="4">Zn(2)-C6 fungal-type domain-containing protein</fullName>
    </recommendedName>
</protein>
<evidence type="ECO:0000256" key="1">
    <source>
        <dbReference type="SAM" id="MobiDB-lite"/>
    </source>
</evidence>
<accession>K5VV84</accession>
<dbReference type="InParanoid" id="K5VV84"/>
<dbReference type="KEGG" id="pco:PHACADRAFT_161409"/>
<name>K5VV84_PHACS</name>
<reference evidence="2 3" key="1">
    <citation type="journal article" date="2012" name="BMC Genomics">
        <title>Comparative genomics of the white-rot fungi, Phanerochaete carnosa and P. chrysosporium, to elucidate the genetic basis of the distinct wood types they colonize.</title>
        <authorList>
            <person name="Suzuki H."/>
            <person name="MacDonald J."/>
            <person name="Syed K."/>
            <person name="Salamov A."/>
            <person name="Hori C."/>
            <person name="Aerts A."/>
            <person name="Henrissat B."/>
            <person name="Wiebenga A."/>
            <person name="vanKuyk P.A."/>
            <person name="Barry K."/>
            <person name="Lindquist E."/>
            <person name="LaButti K."/>
            <person name="Lapidus A."/>
            <person name="Lucas S."/>
            <person name="Coutinho P."/>
            <person name="Gong Y."/>
            <person name="Samejima M."/>
            <person name="Mahadevan R."/>
            <person name="Abou-Zaid M."/>
            <person name="de Vries R.P."/>
            <person name="Igarashi K."/>
            <person name="Yadav J.S."/>
            <person name="Grigoriev I.V."/>
            <person name="Master E.R."/>
        </authorList>
    </citation>
    <scope>NUCLEOTIDE SEQUENCE [LARGE SCALE GENOMIC DNA]</scope>
    <source>
        <strain evidence="2 3">HHB-10118-sp</strain>
    </source>
</reference>
<dbReference type="EMBL" id="JH930472">
    <property type="protein sequence ID" value="EKM55428.1"/>
    <property type="molecule type" value="Genomic_DNA"/>
</dbReference>
<dbReference type="OrthoDB" id="2017365at2759"/>
<dbReference type="HOGENOM" id="CLU_033746_0_0_1"/>
<dbReference type="AlphaFoldDB" id="K5VV84"/>
<evidence type="ECO:0000313" key="3">
    <source>
        <dbReference type="Proteomes" id="UP000008370"/>
    </source>
</evidence>
<keyword evidence="3" id="KW-1185">Reference proteome</keyword>
<evidence type="ECO:0008006" key="4">
    <source>
        <dbReference type="Google" id="ProtNLM"/>
    </source>
</evidence>
<dbReference type="GeneID" id="18909197"/>
<feature type="region of interest" description="Disordered" evidence="1">
    <location>
        <begin position="107"/>
        <end position="129"/>
    </location>
</feature>
<gene>
    <name evidence="2" type="ORF">PHACADRAFT_161409</name>
</gene>
<sequence>MLGVQRCDGETPICGPCSRARKPVDCTYSDPSASHRRSALLQKGAACLPCRCDAKRPCCNTCHAAGKEYECAYDEASQQHLANALLTRTLELEERLAQFESQDQQLARVASGSSSSESDRSSSPGEQPLIGNVTRSLFQDIASLPGGGSGLICQNTFQLRSLFLKHQTQLGFYFRESKLNAIRNGDFSGQVIHPSMVHAAQLLGSLLWRAHTKTDVLVVNEEVEMGAILNSLSEPPDSATLVVIYCLLAWYTLYLRQIDPGREYMAKAANVLISNNLQLTPPHMDDVLMLEEPDEDTKEYITAVGQYIYNNRVAQMILGWPSFLDEEYDRQLKSLSFMQPWLAKHSIVLMRCKSLILFREAMGLSQIRADTAAATSAGPVIEHTALPSEWYTRYWETLEEVTSHVALLYPQMLQASLCSDPQHALCLKVCLIIALAAQVDLHRMPGTYHLESRQKVLSVILDVIGLTKSLKDEDYAMLEPIIGICFTVIANAIRNDRELLISISPRQGAYSKEQEAFNVLINSAQQLATKLPYVEYSLQELCDIASTGTARPQ</sequence>